<comment type="caution">
    <text evidence="7">The sequence shown here is derived from an EMBL/GenBank/DDBJ whole genome shotgun (WGS) entry which is preliminary data.</text>
</comment>
<evidence type="ECO:0000256" key="2">
    <source>
        <dbReference type="ARBA" id="ARBA00022771"/>
    </source>
</evidence>
<dbReference type="Gene3D" id="3.30.40.10">
    <property type="entry name" value="Zinc/RING finger domain, C3HC4 (zinc finger)"/>
    <property type="match status" value="1"/>
</dbReference>
<dbReference type="PROSITE" id="PS50089">
    <property type="entry name" value="ZF_RING_2"/>
    <property type="match status" value="1"/>
</dbReference>
<dbReference type="Gene3D" id="1.10.720.30">
    <property type="entry name" value="SAP domain"/>
    <property type="match status" value="1"/>
</dbReference>
<reference evidence="7 8" key="1">
    <citation type="journal article" date="2015" name="Genome Biol. Evol.">
        <title>Comparative Genomics of a Bacterivorous Green Alga Reveals Evolutionary Causalities and Consequences of Phago-Mixotrophic Mode of Nutrition.</title>
        <authorList>
            <person name="Burns J.A."/>
            <person name="Paasch A."/>
            <person name="Narechania A."/>
            <person name="Kim E."/>
        </authorList>
    </citation>
    <scope>NUCLEOTIDE SEQUENCE [LARGE SCALE GENOMIC DNA]</scope>
    <source>
        <strain evidence="7 8">PLY_AMNH</strain>
    </source>
</reference>
<evidence type="ECO:0000256" key="1">
    <source>
        <dbReference type="ARBA" id="ARBA00022723"/>
    </source>
</evidence>
<feature type="domain" description="RING-type" evidence="5">
    <location>
        <begin position="49"/>
        <end position="88"/>
    </location>
</feature>
<dbReference type="Proteomes" id="UP001190700">
    <property type="component" value="Unassembled WGS sequence"/>
</dbReference>
<dbReference type="InterPro" id="IPR018957">
    <property type="entry name" value="Znf_C3HC4_RING-type"/>
</dbReference>
<evidence type="ECO:0008006" key="9">
    <source>
        <dbReference type="Google" id="ProtNLM"/>
    </source>
</evidence>
<organism evidence="7 8">
    <name type="scientific">Cymbomonas tetramitiformis</name>
    <dbReference type="NCBI Taxonomy" id="36881"/>
    <lineage>
        <taxon>Eukaryota</taxon>
        <taxon>Viridiplantae</taxon>
        <taxon>Chlorophyta</taxon>
        <taxon>Pyramimonadophyceae</taxon>
        <taxon>Pyramimonadales</taxon>
        <taxon>Pyramimonadaceae</taxon>
        <taxon>Cymbomonas</taxon>
    </lineage>
</organism>
<dbReference type="InterPro" id="IPR036361">
    <property type="entry name" value="SAP_dom_sf"/>
</dbReference>
<protein>
    <recommendedName>
        <fullName evidence="9">RING-type domain-containing protein</fullName>
    </recommendedName>
</protein>
<dbReference type="CDD" id="cd16449">
    <property type="entry name" value="RING-HC"/>
    <property type="match status" value="1"/>
</dbReference>
<dbReference type="GO" id="GO:0008270">
    <property type="term" value="F:zinc ion binding"/>
    <property type="evidence" value="ECO:0007669"/>
    <property type="project" value="UniProtKB-KW"/>
</dbReference>
<dbReference type="SUPFAM" id="SSF68906">
    <property type="entry name" value="SAP domain"/>
    <property type="match status" value="1"/>
</dbReference>
<sequence length="441" mass="48012">MARSNWLACFYPVVEGQANQTQGQSAETSKITAEVYDDIAYEKFERFQCVLCKDTVKEPQLLRECGHTSFCRFCINAWLKNTKKCPICLVAIENRPVLNFKVASLVEDWVGQKVLDVGYERQEPLAEDTVSKKKQRSGFGGGMKVKLSMKQYEEHLKEATQQGSEQKAYFEETKDEDGTRRELVLYTQTVAQPSTTSETVTRITDGDRILHLTVAQLKDQCRIRGIPVLAKHFRKRKTVEDFQGLFIRMGMPKTTTAEQFAKAFVGYLDKHVKPGEGGTLVVAAGAGASGAPPLLPTQTVAQPSTTSLTATLITNDARNLNPTVAAAGAGASEAPPLLPTQTVAQPSTTSLTATLITNDARNLNPTVAAAGAGASEAPPLLPTQTVAQPSTTSLTVTLITDAARIRNLTVWQLKDQCKIRGIPRSGNKAELQVKLLAYVPT</sequence>
<proteinExistence type="predicted"/>
<dbReference type="SMART" id="SM00184">
    <property type="entry name" value="RING"/>
    <property type="match status" value="1"/>
</dbReference>
<dbReference type="EMBL" id="LGRX02032776">
    <property type="protein sequence ID" value="KAK3243553.1"/>
    <property type="molecule type" value="Genomic_DNA"/>
</dbReference>
<dbReference type="AlphaFoldDB" id="A0AAE0BVF8"/>
<evidence type="ECO:0000259" key="6">
    <source>
        <dbReference type="PROSITE" id="PS50800"/>
    </source>
</evidence>
<keyword evidence="8" id="KW-1185">Reference proteome</keyword>
<feature type="domain" description="SAP" evidence="6">
    <location>
        <begin position="405"/>
        <end position="439"/>
    </location>
</feature>
<keyword evidence="3" id="KW-0862">Zinc</keyword>
<dbReference type="Pfam" id="PF02037">
    <property type="entry name" value="SAP"/>
    <property type="match status" value="1"/>
</dbReference>
<gene>
    <name evidence="7" type="ORF">CYMTET_46811</name>
</gene>
<dbReference type="InterPro" id="IPR013083">
    <property type="entry name" value="Znf_RING/FYVE/PHD"/>
</dbReference>
<name>A0AAE0BVF8_9CHLO</name>
<evidence type="ECO:0000256" key="3">
    <source>
        <dbReference type="ARBA" id="ARBA00022833"/>
    </source>
</evidence>
<evidence type="ECO:0000313" key="7">
    <source>
        <dbReference type="EMBL" id="KAK3243553.1"/>
    </source>
</evidence>
<dbReference type="PROSITE" id="PS50800">
    <property type="entry name" value="SAP"/>
    <property type="match status" value="1"/>
</dbReference>
<evidence type="ECO:0000256" key="4">
    <source>
        <dbReference type="PROSITE-ProRule" id="PRU00175"/>
    </source>
</evidence>
<keyword evidence="2 4" id="KW-0863">Zinc-finger</keyword>
<evidence type="ECO:0000259" key="5">
    <source>
        <dbReference type="PROSITE" id="PS50089"/>
    </source>
</evidence>
<dbReference type="SUPFAM" id="SSF57850">
    <property type="entry name" value="RING/U-box"/>
    <property type="match status" value="1"/>
</dbReference>
<dbReference type="InterPro" id="IPR003034">
    <property type="entry name" value="SAP_dom"/>
</dbReference>
<keyword evidence="1" id="KW-0479">Metal-binding</keyword>
<dbReference type="InterPro" id="IPR001841">
    <property type="entry name" value="Znf_RING"/>
</dbReference>
<evidence type="ECO:0000313" key="8">
    <source>
        <dbReference type="Proteomes" id="UP001190700"/>
    </source>
</evidence>
<dbReference type="Pfam" id="PF00097">
    <property type="entry name" value="zf-C3HC4"/>
    <property type="match status" value="1"/>
</dbReference>
<accession>A0AAE0BVF8</accession>
<dbReference type="SMART" id="SM00513">
    <property type="entry name" value="SAP"/>
    <property type="match status" value="1"/>
</dbReference>